<dbReference type="AlphaFoldDB" id="A0A251S8X2"/>
<proteinExistence type="predicted"/>
<evidence type="ECO:0000313" key="1">
    <source>
        <dbReference type="EMBL" id="OTF95316.1"/>
    </source>
</evidence>
<gene>
    <name evidence="1" type="ORF">HannXRQ_Chr15g0481751</name>
</gene>
<protein>
    <submittedName>
        <fullName evidence="1">Uncharacterized protein</fullName>
    </submittedName>
</protein>
<accession>A0A251S8X2</accession>
<sequence>MLCSKVSDSLMYQGVVRTKSEVLPIVQCLQVRISLSFKSVLCNIKGTRLVIFTDCFTYSGVPIRIYVCTT</sequence>
<organism evidence="1 2">
    <name type="scientific">Helianthus annuus</name>
    <name type="common">Common sunflower</name>
    <dbReference type="NCBI Taxonomy" id="4232"/>
    <lineage>
        <taxon>Eukaryota</taxon>
        <taxon>Viridiplantae</taxon>
        <taxon>Streptophyta</taxon>
        <taxon>Embryophyta</taxon>
        <taxon>Tracheophyta</taxon>
        <taxon>Spermatophyta</taxon>
        <taxon>Magnoliopsida</taxon>
        <taxon>eudicotyledons</taxon>
        <taxon>Gunneridae</taxon>
        <taxon>Pentapetalae</taxon>
        <taxon>asterids</taxon>
        <taxon>campanulids</taxon>
        <taxon>Asterales</taxon>
        <taxon>Asteraceae</taxon>
        <taxon>Asteroideae</taxon>
        <taxon>Heliantheae alliance</taxon>
        <taxon>Heliantheae</taxon>
        <taxon>Helianthus</taxon>
    </lineage>
</organism>
<dbReference type="EMBL" id="CM007904">
    <property type="protein sequence ID" value="OTF95316.1"/>
    <property type="molecule type" value="Genomic_DNA"/>
</dbReference>
<reference evidence="2" key="1">
    <citation type="journal article" date="2017" name="Nature">
        <title>The sunflower genome provides insights into oil metabolism, flowering and Asterid evolution.</title>
        <authorList>
            <person name="Badouin H."/>
            <person name="Gouzy J."/>
            <person name="Grassa C.J."/>
            <person name="Murat F."/>
            <person name="Staton S.E."/>
            <person name="Cottret L."/>
            <person name="Lelandais-Briere C."/>
            <person name="Owens G.L."/>
            <person name="Carrere S."/>
            <person name="Mayjonade B."/>
            <person name="Legrand L."/>
            <person name="Gill N."/>
            <person name="Kane N.C."/>
            <person name="Bowers J.E."/>
            <person name="Hubner S."/>
            <person name="Bellec A."/>
            <person name="Berard A."/>
            <person name="Berges H."/>
            <person name="Blanchet N."/>
            <person name="Boniface M.C."/>
            <person name="Brunel D."/>
            <person name="Catrice O."/>
            <person name="Chaidir N."/>
            <person name="Claudel C."/>
            <person name="Donnadieu C."/>
            <person name="Faraut T."/>
            <person name="Fievet G."/>
            <person name="Helmstetter N."/>
            <person name="King M."/>
            <person name="Knapp S.J."/>
            <person name="Lai Z."/>
            <person name="Le Paslier M.C."/>
            <person name="Lippi Y."/>
            <person name="Lorenzon L."/>
            <person name="Mandel J.R."/>
            <person name="Marage G."/>
            <person name="Marchand G."/>
            <person name="Marquand E."/>
            <person name="Bret-Mestries E."/>
            <person name="Morien E."/>
            <person name="Nambeesan S."/>
            <person name="Nguyen T."/>
            <person name="Pegot-Espagnet P."/>
            <person name="Pouilly N."/>
            <person name="Raftis F."/>
            <person name="Sallet E."/>
            <person name="Schiex T."/>
            <person name="Thomas J."/>
            <person name="Vandecasteele C."/>
            <person name="Vares D."/>
            <person name="Vear F."/>
            <person name="Vautrin S."/>
            <person name="Crespi M."/>
            <person name="Mangin B."/>
            <person name="Burke J.M."/>
            <person name="Salse J."/>
            <person name="Munos S."/>
            <person name="Vincourt P."/>
            <person name="Rieseberg L.H."/>
            <person name="Langlade N.B."/>
        </authorList>
    </citation>
    <scope>NUCLEOTIDE SEQUENCE [LARGE SCALE GENOMIC DNA]</scope>
    <source>
        <strain evidence="2">cv. SF193</strain>
    </source>
</reference>
<dbReference type="Proteomes" id="UP000215914">
    <property type="component" value="Chromosome 15"/>
</dbReference>
<keyword evidence="2" id="KW-1185">Reference proteome</keyword>
<evidence type="ECO:0000313" key="2">
    <source>
        <dbReference type="Proteomes" id="UP000215914"/>
    </source>
</evidence>
<name>A0A251S8X2_HELAN</name>
<dbReference type="InParanoid" id="A0A251S8X2"/>